<evidence type="ECO:0000313" key="4">
    <source>
        <dbReference type="Proteomes" id="UP000033965"/>
    </source>
</evidence>
<reference evidence="3 4" key="1">
    <citation type="journal article" date="2015" name="Nature">
        <title>rRNA introns, odd ribosomes, and small enigmatic genomes across a large radiation of phyla.</title>
        <authorList>
            <person name="Brown C.T."/>
            <person name="Hug L.A."/>
            <person name="Thomas B.C."/>
            <person name="Sharon I."/>
            <person name="Castelle C.J."/>
            <person name="Singh A."/>
            <person name="Wilkins M.J."/>
            <person name="Williams K.H."/>
            <person name="Banfield J.F."/>
        </authorList>
    </citation>
    <scope>NUCLEOTIDE SEQUENCE [LARGE SCALE GENOMIC DNA]</scope>
</reference>
<evidence type="ECO:0000259" key="2">
    <source>
        <dbReference type="Pfam" id="PF01370"/>
    </source>
</evidence>
<proteinExistence type="inferred from homology"/>
<feature type="domain" description="NAD-dependent epimerase/dehydratase" evidence="2">
    <location>
        <begin position="9"/>
        <end position="221"/>
    </location>
</feature>
<evidence type="ECO:0000313" key="3">
    <source>
        <dbReference type="EMBL" id="KKW09502.1"/>
    </source>
</evidence>
<dbReference type="Proteomes" id="UP000033965">
    <property type="component" value="Unassembled WGS sequence"/>
</dbReference>
<protein>
    <submittedName>
        <fullName evidence="3">Polysaccharide biosynthesis protein</fullName>
    </submittedName>
</protein>
<name>A0A0G1Y3N4_9BACT</name>
<dbReference type="EMBL" id="LCPZ01000001">
    <property type="protein sequence ID" value="KKW09502.1"/>
    <property type="molecule type" value="Genomic_DNA"/>
</dbReference>
<dbReference type="Pfam" id="PF01370">
    <property type="entry name" value="Epimerase"/>
    <property type="match status" value="1"/>
</dbReference>
<dbReference type="PATRIC" id="fig|1618669.3.peg.72"/>
<dbReference type="PANTHER" id="PTHR43000">
    <property type="entry name" value="DTDP-D-GLUCOSE 4,6-DEHYDRATASE-RELATED"/>
    <property type="match status" value="1"/>
</dbReference>
<comment type="similarity">
    <text evidence="1">Belongs to the NAD(P)-dependent epimerase/dehydratase family.</text>
</comment>
<evidence type="ECO:0000256" key="1">
    <source>
        <dbReference type="ARBA" id="ARBA00007637"/>
    </source>
</evidence>
<sequence>MQESKKKIILVTGGAGFIGSNLIEQLVKDPDNQVYSLDNYSTGSKENHIAGATYIEGDTRDIAKLLKIKPDLVFHLGEYARVEKSFEDMETVWRSNKDGTFAVLEFCRGNEAKLVYAGSSTKFGDGGLGRDQSPYAWTKASNTELVKNYGVWFGLKYAITYFYNVYGPREISAGGFATVIGIFKEKMKKGKPLTVVSPGTQTRIFTHVDDIVRGLMLVGEKGIGDGYGLGAEEEYSILDIAKMFGGEIEMLPERAGNRMTSSIDLSRSRGELDWKARKNIKEHIKEFVVSQK</sequence>
<comment type="caution">
    <text evidence="3">The sequence shown here is derived from an EMBL/GenBank/DDBJ whole genome shotgun (WGS) entry which is preliminary data.</text>
</comment>
<dbReference type="SUPFAM" id="SSF51735">
    <property type="entry name" value="NAD(P)-binding Rossmann-fold domains"/>
    <property type="match status" value="1"/>
</dbReference>
<dbReference type="Gene3D" id="3.40.50.720">
    <property type="entry name" value="NAD(P)-binding Rossmann-like Domain"/>
    <property type="match status" value="1"/>
</dbReference>
<dbReference type="InterPro" id="IPR036291">
    <property type="entry name" value="NAD(P)-bd_dom_sf"/>
</dbReference>
<accession>A0A0G1Y3N4</accession>
<gene>
    <name evidence="3" type="ORF">UY44_C0001G0067</name>
</gene>
<dbReference type="InterPro" id="IPR001509">
    <property type="entry name" value="Epimerase_deHydtase"/>
</dbReference>
<dbReference type="AlphaFoldDB" id="A0A0G1Y3N4"/>
<organism evidence="3 4">
    <name type="scientific">Candidatus Kaiserbacteria bacterium GW2011_GWA2_49_19</name>
    <dbReference type="NCBI Taxonomy" id="1618669"/>
    <lineage>
        <taxon>Bacteria</taxon>
        <taxon>Candidatus Kaiseribacteriota</taxon>
    </lineage>
</organism>